<keyword evidence="4" id="KW-1185">Reference proteome</keyword>
<feature type="domain" description="PPM-type phosphatase" evidence="2">
    <location>
        <begin position="1"/>
        <end position="62"/>
    </location>
</feature>
<dbReference type="InterPro" id="IPR036457">
    <property type="entry name" value="PPM-type-like_dom_sf"/>
</dbReference>
<comment type="caution">
    <text evidence="3">The sequence shown here is derived from an EMBL/GenBank/DDBJ whole genome shotgun (WGS) entry which is preliminary data.</text>
</comment>
<evidence type="ECO:0000256" key="1">
    <source>
        <dbReference type="SAM" id="MobiDB-lite"/>
    </source>
</evidence>
<evidence type="ECO:0000259" key="2">
    <source>
        <dbReference type="Pfam" id="PF07228"/>
    </source>
</evidence>
<dbReference type="InterPro" id="IPR001932">
    <property type="entry name" value="PPM-type_phosphatase-like_dom"/>
</dbReference>
<dbReference type="Gene3D" id="3.60.40.10">
    <property type="entry name" value="PPM-type phosphatase domain"/>
    <property type="match status" value="1"/>
</dbReference>
<accession>A0ABU8UGS4</accession>
<sequence>MVYDPATRQCSMARAGHPPPALAFPDGAVQLADIPQGPALGQGLPTYRTVQRELPEGTLIVLNNAALDPTSAPAKAGNDWTASAPPWHLTPAPCSKPAMPYSTS</sequence>
<dbReference type="Proteomes" id="UP001376459">
    <property type="component" value="Unassembled WGS sequence"/>
</dbReference>
<protein>
    <submittedName>
        <fullName evidence="3">SpoIIE family protein phosphatase</fullName>
    </submittedName>
</protein>
<evidence type="ECO:0000313" key="4">
    <source>
        <dbReference type="Proteomes" id="UP001376459"/>
    </source>
</evidence>
<organism evidence="3 4">
    <name type="scientific">Streptomyces machairae</name>
    <dbReference type="NCBI Taxonomy" id="3134109"/>
    <lineage>
        <taxon>Bacteria</taxon>
        <taxon>Bacillati</taxon>
        <taxon>Actinomycetota</taxon>
        <taxon>Actinomycetes</taxon>
        <taxon>Kitasatosporales</taxon>
        <taxon>Streptomycetaceae</taxon>
        <taxon>Streptomyces</taxon>
    </lineage>
</organism>
<feature type="region of interest" description="Disordered" evidence="1">
    <location>
        <begin position="71"/>
        <end position="104"/>
    </location>
</feature>
<dbReference type="Pfam" id="PF07228">
    <property type="entry name" value="SpoIIE"/>
    <property type="match status" value="1"/>
</dbReference>
<proteinExistence type="predicted"/>
<gene>
    <name evidence="3" type="ORF">WKI71_00325</name>
</gene>
<name>A0ABU8UGS4_9ACTN</name>
<evidence type="ECO:0000313" key="3">
    <source>
        <dbReference type="EMBL" id="MEJ8667556.1"/>
    </source>
</evidence>
<dbReference type="EMBL" id="JBBKAK010000001">
    <property type="protein sequence ID" value="MEJ8667556.1"/>
    <property type="molecule type" value="Genomic_DNA"/>
</dbReference>
<reference evidence="3 4" key="1">
    <citation type="submission" date="2024-03" db="EMBL/GenBank/DDBJ databases">
        <title>Novel Streptomyces species of biotechnological and ecological value are a feature of Machair soil.</title>
        <authorList>
            <person name="Prole J.R."/>
            <person name="Goodfellow M."/>
            <person name="Allenby N."/>
            <person name="Ward A.C."/>
        </authorList>
    </citation>
    <scope>NUCLEOTIDE SEQUENCE [LARGE SCALE GENOMIC DNA]</scope>
    <source>
        <strain evidence="3 4">MS1.AVA.1</strain>
    </source>
</reference>